<accession>A0A0P0Z9G1</accession>
<dbReference type="Pfam" id="PF00072">
    <property type="entry name" value="Response_reg"/>
    <property type="match status" value="1"/>
</dbReference>
<dbReference type="PROSITE" id="PS50110">
    <property type="entry name" value="RESPONSE_REGULATORY"/>
    <property type="match status" value="1"/>
</dbReference>
<dbReference type="PANTHER" id="PTHR43214:SF43">
    <property type="entry name" value="TWO-COMPONENT RESPONSE REGULATOR"/>
    <property type="match status" value="1"/>
</dbReference>
<evidence type="ECO:0000256" key="1">
    <source>
        <dbReference type="ARBA" id="ARBA00022553"/>
    </source>
</evidence>
<dbReference type="EMBL" id="LC066396">
    <property type="protein sequence ID" value="BAT30968.1"/>
    <property type="molecule type" value="Genomic_DNA"/>
</dbReference>
<dbReference type="CDD" id="cd17535">
    <property type="entry name" value="REC_NarL-like"/>
    <property type="match status" value="1"/>
</dbReference>
<evidence type="ECO:0000259" key="4">
    <source>
        <dbReference type="PROSITE" id="PS50043"/>
    </source>
</evidence>
<evidence type="ECO:0000256" key="3">
    <source>
        <dbReference type="PROSITE-ProRule" id="PRU00169"/>
    </source>
</evidence>
<dbReference type="GO" id="GO:0000160">
    <property type="term" value="P:phosphorelay signal transduction system"/>
    <property type="evidence" value="ECO:0007669"/>
    <property type="project" value="InterPro"/>
</dbReference>
<evidence type="ECO:0000256" key="2">
    <source>
        <dbReference type="ARBA" id="ARBA00023125"/>
    </source>
</evidence>
<keyword evidence="1 3" id="KW-0597">Phosphoprotein</keyword>
<dbReference type="PROSITE" id="PS50043">
    <property type="entry name" value="HTH_LUXR_2"/>
    <property type="match status" value="1"/>
</dbReference>
<feature type="domain" description="Response regulatory" evidence="5">
    <location>
        <begin position="5"/>
        <end position="120"/>
    </location>
</feature>
<dbReference type="OrthoDB" id="3678174at2"/>
<proteinExistence type="predicted"/>
<name>A0A0P0Z9G1_9HYPH</name>
<feature type="domain" description="HTH luxR-type" evidence="4">
    <location>
        <begin position="144"/>
        <end position="209"/>
    </location>
</feature>
<feature type="modified residue" description="4-aspartylphosphate" evidence="3">
    <location>
        <position position="56"/>
    </location>
</feature>
<dbReference type="SUPFAM" id="SSF52172">
    <property type="entry name" value="CheY-like"/>
    <property type="match status" value="1"/>
</dbReference>
<sequence>MGLTSIAIIDDHPTLRDGLASLVGGVNGYAVAAVGTAASEILSIAMHVEPDVMLVDLQMPGDVLKTIVRTRGLAPETKIVMFTASDRVDHVIAALDAGADGYVLKGSSLEELLLAVEDIKAGKTYVSPSLSSKMIQSFRQKAETQRKRVDLSLREEQIIRFLSEGLPNKTIAIRLNISEKTVKHYMTGLIQKLEARNRLEVVMRAQRMGLLPKAAMERTSNFH</sequence>
<dbReference type="GO" id="GO:0006355">
    <property type="term" value="P:regulation of DNA-templated transcription"/>
    <property type="evidence" value="ECO:0007669"/>
    <property type="project" value="InterPro"/>
</dbReference>
<dbReference type="InterPro" id="IPR039420">
    <property type="entry name" value="WalR-like"/>
</dbReference>
<dbReference type="InterPro" id="IPR011006">
    <property type="entry name" value="CheY-like_superfamily"/>
</dbReference>
<dbReference type="Pfam" id="PF00196">
    <property type="entry name" value="GerE"/>
    <property type="match status" value="1"/>
</dbReference>
<dbReference type="SMART" id="SM00448">
    <property type="entry name" value="REC"/>
    <property type="match status" value="1"/>
</dbReference>
<evidence type="ECO:0000259" key="5">
    <source>
        <dbReference type="PROSITE" id="PS50110"/>
    </source>
</evidence>
<dbReference type="SMART" id="SM00421">
    <property type="entry name" value="HTH_LUXR"/>
    <property type="match status" value="1"/>
</dbReference>
<dbReference type="InterPro" id="IPR001789">
    <property type="entry name" value="Sig_transdc_resp-reg_receiver"/>
</dbReference>
<organism evidence="6">
    <name type="scientific">Fulvimarina pelagi</name>
    <dbReference type="NCBI Taxonomy" id="217511"/>
    <lineage>
        <taxon>Bacteria</taxon>
        <taxon>Pseudomonadati</taxon>
        <taxon>Pseudomonadota</taxon>
        <taxon>Alphaproteobacteria</taxon>
        <taxon>Hyphomicrobiales</taxon>
        <taxon>Aurantimonadaceae</taxon>
        <taxon>Fulvimarina</taxon>
    </lineage>
</organism>
<dbReference type="CDD" id="cd06170">
    <property type="entry name" value="LuxR_C_like"/>
    <property type="match status" value="1"/>
</dbReference>
<evidence type="ECO:0000313" key="6">
    <source>
        <dbReference type="EMBL" id="BAT30968.1"/>
    </source>
</evidence>
<dbReference type="GO" id="GO:0003677">
    <property type="term" value="F:DNA binding"/>
    <property type="evidence" value="ECO:0007669"/>
    <property type="project" value="UniProtKB-KW"/>
</dbReference>
<dbReference type="InterPro" id="IPR016032">
    <property type="entry name" value="Sig_transdc_resp-reg_C-effctor"/>
</dbReference>
<protein>
    <submittedName>
        <fullName evidence="6">Two-component response regulator</fullName>
    </submittedName>
</protein>
<reference evidence="6" key="1">
    <citation type="journal article" date="2015" name="Proc. Natl. Acad. Sci. U.S.A.">
        <title>Bacterial clade with the ribosomal RNA operon on a small plasmid rather than the chromosome.</title>
        <authorList>
            <person name="Anda M."/>
            <person name="Ohtsubo Y."/>
            <person name="Okubo T."/>
            <person name="Sugawara M."/>
            <person name="Nagata Y."/>
            <person name="Tsuda M."/>
            <person name="Minamisawa K."/>
            <person name="Mitsui H."/>
        </authorList>
    </citation>
    <scope>NUCLEOTIDE SEQUENCE</scope>
    <source>
        <strain evidence="6">DSM 15513</strain>
    </source>
</reference>
<dbReference type="AlphaFoldDB" id="A0A0P0Z9G1"/>
<dbReference type="PANTHER" id="PTHR43214">
    <property type="entry name" value="TWO-COMPONENT RESPONSE REGULATOR"/>
    <property type="match status" value="1"/>
</dbReference>
<dbReference type="SUPFAM" id="SSF46894">
    <property type="entry name" value="C-terminal effector domain of the bipartite response regulators"/>
    <property type="match status" value="1"/>
</dbReference>
<dbReference type="RefSeq" id="WP_007068365.1">
    <property type="nucleotide sequence ID" value="NZ_BBWO01000027.1"/>
</dbReference>
<dbReference type="InterPro" id="IPR000792">
    <property type="entry name" value="Tscrpt_reg_LuxR_C"/>
</dbReference>
<dbReference type="PRINTS" id="PR00038">
    <property type="entry name" value="HTHLUXR"/>
</dbReference>
<dbReference type="InterPro" id="IPR058245">
    <property type="entry name" value="NreC/VraR/RcsB-like_REC"/>
</dbReference>
<keyword evidence="2" id="KW-0238">DNA-binding</keyword>
<dbReference type="Gene3D" id="3.40.50.2300">
    <property type="match status" value="1"/>
</dbReference>